<name>A0A1M7KC20_9BACT</name>
<protein>
    <submittedName>
        <fullName evidence="2">Uncharacterized protein</fullName>
    </submittedName>
</protein>
<sequence>MKFKIPPVNVLKILGIIILVLLILNLVSVWMQHSMVEKRALYEFFIRLFDFNQEGNIPAFFSSLLLLVAAIFLYLVYRIERKQKQNAIGWLGLSIVFVFLTLDEATQIHEFLIGYSRELFDVSGYLYYAWIIPYSAALLLLGIIYIPFFRHLNRRMLLFMLVSGAIFLSGAIGMEMLGGNQMDSEGFGLLYMSYYTLEETLEMIGTSVFIYALIWYISTIKRKITFKVNPAAGL</sequence>
<evidence type="ECO:0000256" key="1">
    <source>
        <dbReference type="SAM" id="Phobius"/>
    </source>
</evidence>
<keyword evidence="1" id="KW-0472">Membrane</keyword>
<dbReference type="Proteomes" id="UP000184513">
    <property type="component" value="Unassembled WGS sequence"/>
</dbReference>
<accession>A0A1M7KC20</accession>
<keyword evidence="1" id="KW-1133">Transmembrane helix</keyword>
<dbReference type="STRING" id="388280.SAMN04488057_102385"/>
<feature type="transmembrane region" description="Helical" evidence="1">
    <location>
        <begin position="88"/>
        <end position="105"/>
    </location>
</feature>
<feature type="transmembrane region" description="Helical" evidence="1">
    <location>
        <begin position="12"/>
        <end position="31"/>
    </location>
</feature>
<evidence type="ECO:0000313" key="2">
    <source>
        <dbReference type="EMBL" id="SHM62806.1"/>
    </source>
</evidence>
<evidence type="ECO:0000313" key="3">
    <source>
        <dbReference type="Proteomes" id="UP000184513"/>
    </source>
</evidence>
<feature type="transmembrane region" description="Helical" evidence="1">
    <location>
        <begin position="194"/>
        <end position="217"/>
    </location>
</feature>
<dbReference type="RefSeq" id="WP_073092739.1">
    <property type="nucleotide sequence ID" value="NZ_FRCY01000002.1"/>
</dbReference>
<proteinExistence type="predicted"/>
<gene>
    <name evidence="2" type="ORF">SAMN04488057_102385</name>
</gene>
<reference evidence="2 3" key="1">
    <citation type="submission" date="2016-11" db="EMBL/GenBank/DDBJ databases">
        <authorList>
            <person name="Jaros S."/>
            <person name="Januszkiewicz K."/>
            <person name="Wedrychowicz H."/>
        </authorList>
    </citation>
    <scope>NUCLEOTIDE SEQUENCE [LARGE SCALE GENOMIC DNA]</scope>
    <source>
        <strain evidence="2 3">CGMCC 1.6102</strain>
    </source>
</reference>
<keyword evidence="1" id="KW-0812">Transmembrane</keyword>
<feature type="transmembrane region" description="Helical" evidence="1">
    <location>
        <begin position="125"/>
        <end position="149"/>
    </location>
</feature>
<dbReference type="EMBL" id="FRCY01000002">
    <property type="protein sequence ID" value="SHM62806.1"/>
    <property type="molecule type" value="Genomic_DNA"/>
</dbReference>
<feature type="transmembrane region" description="Helical" evidence="1">
    <location>
        <begin position="57"/>
        <end position="76"/>
    </location>
</feature>
<feature type="transmembrane region" description="Helical" evidence="1">
    <location>
        <begin position="156"/>
        <end position="174"/>
    </location>
</feature>
<dbReference type="AlphaFoldDB" id="A0A1M7KC20"/>
<keyword evidence="3" id="KW-1185">Reference proteome</keyword>
<organism evidence="2 3">
    <name type="scientific">Cyclobacterium lianum</name>
    <dbReference type="NCBI Taxonomy" id="388280"/>
    <lineage>
        <taxon>Bacteria</taxon>
        <taxon>Pseudomonadati</taxon>
        <taxon>Bacteroidota</taxon>
        <taxon>Cytophagia</taxon>
        <taxon>Cytophagales</taxon>
        <taxon>Cyclobacteriaceae</taxon>
        <taxon>Cyclobacterium</taxon>
    </lineage>
</organism>
<dbReference type="OrthoDB" id="850482at2"/>